<reference evidence="1 2" key="1">
    <citation type="submission" date="2016-03" db="EMBL/GenBank/DDBJ databases">
        <title>Complete genome sequence of Shewanella psychrophila WP2, a deep sea bacterium isolated from west Pacific sediment.</title>
        <authorList>
            <person name="Xu G."/>
            <person name="Jian H."/>
        </authorList>
    </citation>
    <scope>NUCLEOTIDE SEQUENCE [LARGE SCALE GENOMIC DNA]</scope>
    <source>
        <strain evidence="1 2">WP2</strain>
    </source>
</reference>
<evidence type="ECO:0000313" key="1">
    <source>
        <dbReference type="EMBL" id="AQS40189.1"/>
    </source>
</evidence>
<dbReference type="AlphaFoldDB" id="A0A1S6HXF4"/>
<dbReference type="RefSeq" id="WP_077755013.1">
    <property type="nucleotide sequence ID" value="NZ_CP014782.1"/>
</dbReference>
<dbReference type="KEGG" id="spsw:Sps_05120"/>
<dbReference type="EMBL" id="CP014782">
    <property type="protein sequence ID" value="AQS40189.1"/>
    <property type="molecule type" value="Genomic_DNA"/>
</dbReference>
<proteinExistence type="predicted"/>
<evidence type="ECO:0000313" key="2">
    <source>
        <dbReference type="Proteomes" id="UP000189545"/>
    </source>
</evidence>
<dbReference type="Proteomes" id="UP000189545">
    <property type="component" value="Chromosome"/>
</dbReference>
<dbReference type="OrthoDB" id="6269606at2"/>
<sequence>MINKLNQVLVDTSNNFKQALFELDADLNAERFMIINRNTAKTIYHHLVPSSGIVKLALNQIYAQKHEILVVILDDNGQYNAVCMDGVKLQEIDPFTVIV</sequence>
<name>A0A1S6HXF4_9GAMM</name>
<dbReference type="STRING" id="225848.Sps_05120"/>
<gene>
    <name evidence="1" type="ORF">Sps_05120</name>
</gene>
<accession>A0A1S6HXF4</accession>
<protein>
    <submittedName>
        <fullName evidence="1">Uncharacterized protein</fullName>
    </submittedName>
</protein>
<organism evidence="1 2">
    <name type="scientific">Shewanella psychrophila</name>
    <dbReference type="NCBI Taxonomy" id="225848"/>
    <lineage>
        <taxon>Bacteria</taxon>
        <taxon>Pseudomonadati</taxon>
        <taxon>Pseudomonadota</taxon>
        <taxon>Gammaproteobacteria</taxon>
        <taxon>Alteromonadales</taxon>
        <taxon>Shewanellaceae</taxon>
        <taxon>Shewanella</taxon>
    </lineage>
</organism>
<keyword evidence="2" id="KW-1185">Reference proteome</keyword>